<dbReference type="EMBL" id="NBNE01001520">
    <property type="protein sequence ID" value="OWZ13671.1"/>
    <property type="molecule type" value="Genomic_DNA"/>
</dbReference>
<comment type="similarity">
    <text evidence="1">Belongs to the AB hydrolase superfamily.</text>
</comment>
<organism evidence="4 5">
    <name type="scientific">Phytophthora megakarya</name>
    <dbReference type="NCBI Taxonomy" id="4795"/>
    <lineage>
        <taxon>Eukaryota</taxon>
        <taxon>Sar</taxon>
        <taxon>Stramenopiles</taxon>
        <taxon>Oomycota</taxon>
        <taxon>Peronosporomycetes</taxon>
        <taxon>Peronosporales</taxon>
        <taxon>Peronosporaceae</taxon>
        <taxon>Phytophthora</taxon>
    </lineage>
</organism>
<protein>
    <recommendedName>
        <fullName evidence="6">Serine protease</fullName>
    </recommendedName>
</protein>
<name>A0A225W7E7_9STRA</name>
<evidence type="ECO:0000256" key="2">
    <source>
        <dbReference type="SAM" id="MobiDB-lite"/>
    </source>
</evidence>
<dbReference type="AlphaFoldDB" id="A0A225W7E7"/>
<dbReference type="Proteomes" id="UP000198211">
    <property type="component" value="Unassembled WGS sequence"/>
</dbReference>
<dbReference type="PANTHER" id="PTHR43039">
    <property type="entry name" value="ESTERASE-RELATED"/>
    <property type="match status" value="1"/>
</dbReference>
<gene>
    <name evidence="4" type="ORF">PHMEG_00012967</name>
</gene>
<keyword evidence="5" id="KW-1185">Reference proteome</keyword>
<comment type="caution">
    <text evidence="4">The sequence shown here is derived from an EMBL/GenBank/DDBJ whole genome shotgun (WGS) entry which is preliminary data.</text>
</comment>
<sequence length="595" mass="65255">MLLYRVVAAALTLTQVSSAAKTIWSPCNVMSTPTPGDREAAQCTVYKAPLCYPGVCETPDSVSSTVDVFVKRFPANNNRSETAPNVWLLQGGPGFDPAALDTPAMSLYLKLNANVNVYTMHHRGVGKSTNLYCESASGLLLVEAKHVPACAQELEQKFGDLAAFSTTSAAKDLASFISEYGNDLSTTVYGVGYGTMWVERLIHLDPPEVTGYVLDSVFTTSGAPLDKFMNVTSLDAAYSEIADDFMDLCSEDKECSSRFKKKGLKQALYHVLAKLDKNPTSTCAKLLTTMNLSPYDDPPSFIFRGLLLAQLQSMGQRTLIPPMVYRFLRCAKKDVDVLTFLTRKFKAIKMVVEKNTTSTDVSTTLLENLIEASERWESPTPSVSTLRARFKETGLGGWGSYLQVPMYCAMSKEKSPVCNKLKLGNYKTKGIIYERDEYWNKAAKIPKQASVLLMSSEVDPKAPPKYAEYLLEALDGDKKELITFKNTTEGNLIDTYTNGDLCGMTLLASFVQGSGDLDKLNRTCVEEAMTATPIWNVSAGYARNFFSTDDAYDGVYDESLTVGEWSELGNFMDDSSIDSPDKSLAGLTPLGNNQG</sequence>
<evidence type="ECO:0000256" key="1">
    <source>
        <dbReference type="ARBA" id="ARBA00008645"/>
    </source>
</evidence>
<evidence type="ECO:0008006" key="6">
    <source>
        <dbReference type="Google" id="ProtNLM"/>
    </source>
</evidence>
<dbReference type="InterPro" id="IPR029058">
    <property type="entry name" value="AB_hydrolase_fold"/>
</dbReference>
<evidence type="ECO:0000313" key="4">
    <source>
        <dbReference type="EMBL" id="OWZ13671.1"/>
    </source>
</evidence>
<dbReference type="STRING" id="4795.A0A225W7E7"/>
<keyword evidence="3" id="KW-0732">Signal</keyword>
<feature type="region of interest" description="Disordered" evidence="2">
    <location>
        <begin position="576"/>
        <end position="595"/>
    </location>
</feature>
<reference evidence="5" key="1">
    <citation type="submission" date="2017-03" db="EMBL/GenBank/DDBJ databases">
        <title>Phytopthora megakarya and P. palmivora, two closely related causual agents of cacao black pod achieved similar genome size and gene model numbers by different mechanisms.</title>
        <authorList>
            <person name="Ali S."/>
            <person name="Shao J."/>
            <person name="Larry D.J."/>
            <person name="Kronmiller B."/>
            <person name="Shen D."/>
            <person name="Strem M.D."/>
            <person name="Melnick R.L."/>
            <person name="Guiltinan M.J."/>
            <person name="Tyler B.M."/>
            <person name="Meinhardt L.W."/>
            <person name="Bailey B.A."/>
        </authorList>
    </citation>
    <scope>NUCLEOTIDE SEQUENCE [LARGE SCALE GENOMIC DNA]</scope>
    <source>
        <strain evidence="5">zdho120</strain>
    </source>
</reference>
<feature type="chain" id="PRO_5012759281" description="Serine protease" evidence="3">
    <location>
        <begin position="20"/>
        <end position="595"/>
    </location>
</feature>
<dbReference type="Gene3D" id="3.40.50.1820">
    <property type="entry name" value="alpha/beta hydrolase"/>
    <property type="match status" value="1"/>
</dbReference>
<proteinExistence type="inferred from homology"/>
<accession>A0A225W7E7</accession>
<evidence type="ECO:0000313" key="5">
    <source>
        <dbReference type="Proteomes" id="UP000198211"/>
    </source>
</evidence>
<evidence type="ECO:0000256" key="3">
    <source>
        <dbReference type="SAM" id="SignalP"/>
    </source>
</evidence>
<feature type="signal peptide" evidence="3">
    <location>
        <begin position="1"/>
        <end position="19"/>
    </location>
</feature>
<dbReference type="SUPFAM" id="SSF53474">
    <property type="entry name" value="alpha/beta-Hydrolases"/>
    <property type="match status" value="1"/>
</dbReference>
<dbReference type="OrthoDB" id="123000at2759"/>